<dbReference type="GO" id="GO:0005886">
    <property type="term" value="C:plasma membrane"/>
    <property type="evidence" value="ECO:0007669"/>
    <property type="project" value="TreeGrafter"/>
</dbReference>
<comment type="similarity">
    <text evidence="2">Belongs to the purine-cytosine permease (2.A.39) family.</text>
</comment>
<dbReference type="PANTHER" id="PTHR30618:SF0">
    <property type="entry name" value="PURINE-URACIL PERMEASE NCS1"/>
    <property type="match status" value="1"/>
</dbReference>
<evidence type="ECO:0000256" key="2">
    <source>
        <dbReference type="ARBA" id="ARBA00008974"/>
    </source>
</evidence>
<evidence type="ECO:0000256" key="5">
    <source>
        <dbReference type="ARBA" id="ARBA00023136"/>
    </source>
</evidence>
<dbReference type="InterPro" id="IPR001248">
    <property type="entry name" value="Pur-cyt_permease"/>
</dbReference>
<keyword evidence="9" id="KW-1185">Reference proteome</keyword>
<comment type="caution">
    <text evidence="8">The sequence shown here is derived from an EMBL/GenBank/DDBJ whole genome shotgun (WGS) entry which is preliminary data.</text>
</comment>
<dbReference type="Gene3D" id="1.10.4160.10">
    <property type="entry name" value="Hydantoin permease"/>
    <property type="match status" value="1"/>
</dbReference>
<feature type="region of interest" description="Disordered" evidence="6">
    <location>
        <begin position="110"/>
        <end position="130"/>
    </location>
</feature>
<name>A0A8H6XL69_9AGAR</name>
<protein>
    <submittedName>
        <fullName evidence="8">NCS1 nucleoside transporter family</fullName>
    </submittedName>
</protein>
<reference evidence="8" key="1">
    <citation type="submission" date="2020-05" db="EMBL/GenBank/DDBJ databases">
        <title>Mycena genomes resolve the evolution of fungal bioluminescence.</title>
        <authorList>
            <person name="Tsai I.J."/>
        </authorList>
    </citation>
    <scope>NUCLEOTIDE SEQUENCE</scope>
    <source>
        <strain evidence="8">160909Yilan</strain>
    </source>
</reference>
<evidence type="ECO:0000313" key="9">
    <source>
        <dbReference type="Proteomes" id="UP000623467"/>
    </source>
</evidence>
<feature type="transmembrane region" description="Helical" evidence="7">
    <location>
        <begin position="46"/>
        <end position="68"/>
    </location>
</feature>
<keyword evidence="4 7" id="KW-1133">Transmembrane helix</keyword>
<proteinExistence type="inferred from homology"/>
<dbReference type="EMBL" id="JACAZH010000022">
    <property type="protein sequence ID" value="KAF7343698.1"/>
    <property type="molecule type" value="Genomic_DNA"/>
</dbReference>
<dbReference type="Pfam" id="PF02133">
    <property type="entry name" value="Transp_cyt_pur"/>
    <property type="match status" value="1"/>
</dbReference>
<dbReference type="PANTHER" id="PTHR30618">
    <property type="entry name" value="NCS1 FAMILY PURINE/PYRIMIDINE TRANSPORTER"/>
    <property type="match status" value="1"/>
</dbReference>
<evidence type="ECO:0000256" key="4">
    <source>
        <dbReference type="ARBA" id="ARBA00022989"/>
    </source>
</evidence>
<dbReference type="OrthoDB" id="2018619at2759"/>
<organism evidence="8 9">
    <name type="scientific">Mycena sanguinolenta</name>
    <dbReference type="NCBI Taxonomy" id="230812"/>
    <lineage>
        <taxon>Eukaryota</taxon>
        <taxon>Fungi</taxon>
        <taxon>Dikarya</taxon>
        <taxon>Basidiomycota</taxon>
        <taxon>Agaricomycotina</taxon>
        <taxon>Agaricomycetes</taxon>
        <taxon>Agaricomycetidae</taxon>
        <taxon>Agaricales</taxon>
        <taxon>Marasmiineae</taxon>
        <taxon>Mycenaceae</taxon>
        <taxon>Mycena</taxon>
    </lineage>
</organism>
<dbReference type="Proteomes" id="UP000623467">
    <property type="component" value="Unassembled WGS sequence"/>
</dbReference>
<keyword evidence="5 7" id="KW-0472">Membrane</keyword>
<dbReference type="GO" id="GO:0015205">
    <property type="term" value="F:nucleobase transmembrane transporter activity"/>
    <property type="evidence" value="ECO:0007669"/>
    <property type="project" value="TreeGrafter"/>
</dbReference>
<comment type="subcellular location">
    <subcellularLocation>
        <location evidence="1">Membrane</location>
        <topology evidence="1">Multi-pass membrane protein</topology>
    </subcellularLocation>
</comment>
<evidence type="ECO:0000256" key="3">
    <source>
        <dbReference type="ARBA" id="ARBA00022692"/>
    </source>
</evidence>
<keyword evidence="3 7" id="KW-0812">Transmembrane</keyword>
<evidence type="ECO:0000313" key="8">
    <source>
        <dbReference type="EMBL" id="KAF7343698.1"/>
    </source>
</evidence>
<sequence>MVVYSSTLATRCCSSLPSRVLALLVYSTRSPALQRLTHLRYTHGVNWRAVAAFILALIPSLPGFAAKINTKIKVPIGAKYIFALVWPLGVIVGGVCYLLFSAIWPARSQKLESPKPGKAPSFSSDADLEK</sequence>
<evidence type="ECO:0000256" key="6">
    <source>
        <dbReference type="SAM" id="MobiDB-lite"/>
    </source>
</evidence>
<dbReference type="AlphaFoldDB" id="A0A8H6XL69"/>
<gene>
    <name evidence="8" type="ORF">MSAN_01949900</name>
</gene>
<feature type="transmembrane region" description="Helical" evidence="7">
    <location>
        <begin position="80"/>
        <end position="104"/>
    </location>
</feature>
<evidence type="ECO:0000256" key="1">
    <source>
        <dbReference type="ARBA" id="ARBA00004141"/>
    </source>
</evidence>
<dbReference type="InterPro" id="IPR045225">
    <property type="entry name" value="Uracil/uridine/allantoin_perm"/>
</dbReference>
<evidence type="ECO:0000256" key="7">
    <source>
        <dbReference type="SAM" id="Phobius"/>
    </source>
</evidence>
<accession>A0A8H6XL69</accession>